<sequence length="84" mass="8903">MSHDEHAMFITADGHHHSSSTDEHSLAHDALCYAACFAPAGTYPSAVSLSYSKPAVHGPFPKIQLQSGLSLPPGKRPPKPVSIL</sequence>
<proteinExistence type="predicted"/>
<name>A0A916RBV9_9HYPH</name>
<evidence type="ECO:0000313" key="1">
    <source>
        <dbReference type="EMBL" id="GGA43428.1"/>
    </source>
</evidence>
<reference evidence="1 2" key="1">
    <citation type="journal article" date="2014" name="Int. J. Syst. Evol. Microbiol.">
        <title>Complete genome sequence of Corynebacterium casei LMG S-19264T (=DSM 44701T), isolated from a smear-ripened cheese.</title>
        <authorList>
            <consortium name="US DOE Joint Genome Institute (JGI-PGF)"/>
            <person name="Walter F."/>
            <person name="Albersmeier A."/>
            <person name="Kalinowski J."/>
            <person name="Ruckert C."/>
        </authorList>
    </citation>
    <scope>NUCLEOTIDE SEQUENCE [LARGE SCALE GENOMIC DNA]</scope>
    <source>
        <strain evidence="1 2">CGMCC 1.15896</strain>
    </source>
</reference>
<accession>A0A916RBV9</accession>
<dbReference type="AlphaFoldDB" id="A0A916RBV9"/>
<comment type="caution">
    <text evidence="1">The sequence shown here is derived from an EMBL/GenBank/DDBJ whole genome shotgun (WGS) entry which is preliminary data.</text>
</comment>
<protein>
    <submittedName>
        <fullName evidence="1">Uncharacterized protein</fullName>
    </submittedName>
</protein>
<gene>
    <name evidence="1" type="ORF">GCM10011499_11270</name>
</gene>
<organism evidence="1 2">
    <name type="scientific">Pelagibacterium lentulum</name>
    <dbReference type="NCBI Taxonomy" id="2029865"/>
    <lineage>
        <taxon>Bacteria</taxon>
        <taxon>Pseudomonadati</taxon>
        <taxon>Pseudomonadota</taxon>
        <taxon>Alphaproteobacteria</taxon>
        <taxon>Hyphomicrobiales</taxon>
        <taxon>Devosiaceae</taxon>
        <taxon>Pelagibacterium</taxon>
    </lineage>
</organism>
<keyword evidence="2" id="KW-1185">Reference proteome</keyword>
<evidence type="ECO:0000313" key="2">
    <source>
        <dbReference type="Proteomes" id="UP000596977"/>
    </source>
</evidence>
<dbReference type="EMBL" id="BMKB01000002">
    <property type="protein sequence ID" value="GGA43428.1"/>
    <property type="molecule type" value="Genomic_DNA"/>
</dbReference>
<dbReference type="Proteomes" id="UP000596977">
    <property type="component" value="Unassembled WGS sequence"/>
</dbReference>